<evidence type="ECO:0000313" key="3">
    <source>
        <dbReference type="Proteomes" id="UP000081671"/>
    </source>
</evidence>
<name>A0A1S3F5F1_DIPOR</name>
<evidence type="ECO:0000313" key="4">
    <source>
        <dbReference type="RefSeq" id="XP_012871470.1"/>
    </source>
</evidence>
<reference evidence="4" key="1">
    <citation type="submission" date="2025-08" db="UniProtKB">
        <authorList>
            <consortium name="RefSeq"/>
        </authorList>
    </citation>
    <scope>IDENTIFICATION</scope>
    <source>
        <tissue evidence="4">Kidney</tissue>
    </source>
</reference>
<gene>
    <name evidence="4" type="primary">Arl14epl</name>
</gene>
<dbReference type="KEGG" id="dord:105985467"/>
<accession>A0A1S3F5F1</accession>
<proteinExistence type="predicted"/>
<dbReference type="PANTHER" id="PTHR46536">
    <property type="entry name" value="ARL14 EFFECTOR PROTEIN"/>
    <property type="match status" value="1"/>
</dbReference>
<dbReference type="Pfam" id="PF14949">
    <property type="entry name" value="ARF7EP_C"/>
    <property type="match status" value="1"/>
</dbReference>
<dbReference type="PANTHER" id="PTHR46536:SF2">
    <property type="entry name" value="ADP RIBOSYLATION FACTOR LIKE GTPASE 14 EFFECTOR PROTEIN LIKE"/>
    <property type="match status" value="1"/>
</dbReference>
<dbReference type="STRING" id="10020.ENSDORP00000017343"/>
<evidence type="ECO:0000256" key="1">
    <source>
        <dbReference type="SAM" id="MobiDB-lite"/>
    </source>
</evidence>
<dbReference type="GeneID" id="105985467"/>
<dbReference type="InParanoid" id="A0A1S3F5F1"/>
<dbReference type="Proteomes" id="UP000081671">
    <property type="component" value="Unplaced"/>
</dbReference>
<dbReference type="AlphaFoldDB" id="A0A1S3F5F1"/>
<organism evidence="3 4">
    <name type="scientific">Dipodomys ordii</name>
    <name type="common">Ord's kangaroo rat</name>
    <dbReference type="NCBI Taxonomy" id="10020"/>
    <lineage>
        <taxon>Eukaryota</taxon>
        <taxon>Metazoa</taxon>
        <taxon>Chordata</taxon>
        <taxon>Craniata</taxon>
        <taxon>Vertebrata</taxon>
        <taxon>Euteleostomi</taxon>
        <taxon>Mammalia</taxon>
        <taxon>Eutheria</taxon>
        <taxon>Euarchontoglires</taxon>
        <taxon>Glires</taxon>
        <taxon>Rodentia</taxon>
        <taxon>Castorimorpha</taxon>
        <taxon>Heteromyidae</taxon>
        <taxon>Dipodomyinae</taxon>
        <taxon>Dipodomys</taxon>
    </lineage>
</organism>
<evidence type="ECO:0000259" key="2">
    <source>
        <dbReference type="Pfam" id="PF14949"/>
    </source>
</evidence>
<dbReference type="FunCoup" id="A0A1S3F5F1">
    <property type="interactions" value="9"/>
</dbReference>
<protein>
    <submittedName>
        <fullName evidence="4">ARL14 effector protein-like</fullName>
    </submittedName>
</protein>
<feature type="domain" description="ARF7 effector protein C-terminal" evidence="2">
    <location>
        <begin position="41"/>
        <end position="142"/>
    </location>
</feature>
<dbReference type="CTD" id="644100"/>
<dbReference type="RefSeq" id="XP_012871470.1">
    <property type="nucleotide sequence ID" value="XM_013016016.1"/>
</dbReference>
<dbReference type="OrthoDB" id="5984406at2759"/>
<sequence length="157" mass="17673">MRGLRMGEASHRRLAAGEGRADRGSPEKSCPIGQKQLQQIERQLRCLAFQNPGPQVADFNPETRQQKKKARMSKMNEYFSVKHKVVKKYDKGGRLVCNAEDLCDCLERSCLGCFYPCPRCNSTKCGPECRCGRRWVYDAIVTEAGQVISALPFSVPD</sequence>
<keyword evidence="3" id="KW-1185">Reference proteome</keyword>
<dbReference type="InterPro" id="IPR029264">
    <property type="entry name" value="ARF7EP_C"/>
</dbReference>
<feature type="region of interest" description="Disordered" evidence="1">
    <location>
        <begin position="1"/>
        <end position="32"/>
    </location>
</feature>